<dbReference type="SUPFAM" id="SSF55961">
    <property type="entry name" value="Bet v1-like"/>
    <property type="match status" value="1"/>
</dbReference>
<gene>
    <name evidence="3" type="ORF">M8542_09595</name>
</gene>
<dbReference type="InterPro" id="IPR013538">
    <property type="entry name" value="ASHA1/2-like_C"/>
</dbReference>
<feature type="domain" description="Activator of Hsp90 ATPase homologue 1/2-like C-terminal" evidence="2">
    <location>
        <begin position="12"/>
        <end position="113"/>
    </location>
</feature>
<reference evidence="3" key="1">
    <citation type="submission" date="2022-06" db="EMBL/GenBank/DDBJ databases">
        <title>Amycolatopsis iheyaensis sp. nov., a new species of the genus Amycolatopsis isolated from soil in Iheya island, Japan.</title>
        <authorList>
            <person name="Ngamcharungchit C."/>
            <person name="Kanto H."/>
            <person name="Take A."/>
            <person name="Intra B."/>
            <person name="Matsumoto A."/>
            <person name="Panbangred W."/>
            <person name="Inahashi Y."/>
        </authorList>
    </citation>
    <scope>NUCLEOTIDE SEQUENCE</scope>
    <source>
        <strain evidence="3">OK19-0408</strain>
    </source>
</reference>
<name>A0A9X2SJQ1_9PSEU</name>
<dbReference type="Pfam" id="PF08327">
    <property type="entry name" value="AHSA1"/>
    <property type="match status" value="1"/>
</dbReference>
<dbReference type="Proteomes" id="UP001144096">
    <property type="component" value="Unassembled WGS sequence"/>
</dbReference>
<comment type="caution">
    <text evidence="3">The sequence shown here is derived from an EMBL/GenBank/DDBJ whole genome shotgun (WGS) entry which is preliminary data.</text>
</comment>
<sequence>MSGFEIVRDYPHPRALVWHALTDPALVPKWTSTGRGGRPEGFVPRVGTKFRFVGRPVPGWDGVVRCEVLAVEEPELLGFSWRNQEADTPSTVTCQLEETPAGTRLTYRHTGFQGVGGFFMARLLHRIRRRMLTEGLPDVLAETGA</sequence>
<evidence type="ECO:0000313" key="4">
    <source>
        <dbReference type="Proteomes" id="UP001144096"/>
    </source>
</evidence>
<protein>
    <submittedName>
        <fullName evidence="3">SRPBCC domain-containing protein</fullName>
    </submittedName>
</protein>
<accession>A0A9X2SJQ1</accession>
<proteinExistence type="inferred from homology"/>
<dbReference type="InterPro" id="IPR023393">
    <property type="entry name" value="START-like_dom_sf"/>
</dbReference>
<dbReference type="EMBL" id="JAMXQV010000003">
    <property type="protein sequence ID" value="MCR6483071.1"/>
    <property type="molecule type" value="Genomic_DNA"/>
</dbReference>
<evidence type="ECO:0000259" key="2">
    <source>
        <dbReference type="Pfam" id="PF08327"/>
    </source>
</evidence>
<keyword evidence="4" id="KW-1185">Reference proteome</keyword>
<organism evidence="3 4">
    <name type="scientific">Amycolatopsis iheyensis</name>
    <dbReference type="NCBI Taxonomy" id="2945988"/>
    <lineage>
        <taxon>Bacteria</taxon>
        <taxon>Bacillati</taxon>
        <taxon>Actinomycetota</taxon>
        <taxon>Actinomycetes</taxon>
        <taxon>Pseudonocardiales</taxon>
        <taxon>Pseudonocardiaceae</taxon>
        <taxon>Amycolatopsis</taxon>
    </lineage>
</organism>
<dbReference type="CDD" id="cd07814">
    <property type="entry name" value="SRPBCC_CalC_Aha1-like"/>
    <property type="match status" value="1"/>
</dbReference>
<comment type="similarity">
    <text evidence="1">Belongs to the AHA1 family.</text>
</comment>
<evidence type="ECO:0000256" key="1">
    <source>
        <dbReference type="ARBA" id="ARBA00006817"/>
    </source>
</evidence>
<dbReference type="AlphaFoldDB" id="A0A9X2SJQ1"/>
<dbReference type="RefSeq" id="WP_257919682.1">
    <property type="nucleotide sequence ID" value="NZ_JAMXQV010000003.1"/>
</dbReference>
<evidence type="ECO:0000313" key="3">
    <source>
        <dbReference type="EMBL" id="MCR6483071.1"/>
    </source>
</evidence>
<dbReference type="Gene3D" id="3.30.530.20">
    <property type="match status" value="1"/>
</dbReference>